<comment type="caution">
    <text evidence="9">Lacks conserved residue(s) required for the propagation of feature annotation.</text>
</comment>
<keyword evidence="6 9" id="KW-0472">Membrane</keyword>
<evidence type="ECO:0000256" key="5">
    <source>
        <dbReference type="ARBA" id="ARBA00022989"/>
    </source>
</evidence>
<dbReference type="PANTHER" id="PTHR21137">
    <property type="entry name" value="ODORANT RECEPTOR"/>
    <property type="match status" value="1"/>
</dbReference>
<proteinExistence type="evidence at transcript level"/>
<dbReference type="GO" id="GO:0004984">
    <property type="term" value="F:olfactory receptor activity"/>
    <property type="evidence" value="ECO:0007669"/>
    <property type="project" value="InterPro"/>
</dbReference>
<dbReference type="Pfam" id="PF02949">
    <property type="entry name" value="7tm_6"/>
    <property type="match status" value="1"/>
</dbReference>
<gene>
    <name evidence="10" type="primary">OR</name>
</gene>
<feature type="transmembrane region" description="Helical" evidence="9">
    <location>
        <begin position="31"/>
        <end position="53"/>
    </location>
</feature>
<organism evidence="10">
    <name type="scientific">Cydia nigricana</name>
    <dbReference type="NCBI Taxonomy" id="753170"/>
    <lineage>
        <taxon>Eukaryota</taxon>
        <taxon>Metazoa</taxon>
        <taxon>Ecdysozoa</taxon>
        <taxon>Arthropoda</taxon>
        <taxon>Hexapoda</taxon>
        <taxon>Insecta</taxon>
        <taxon>Pterygota</taxon>
        <taxon>Neoptera</taxon>
        <taxon>Endopterygota</taxon>
        <taxon>Lepidoptera</taxon>
        <taxon>Glossata</taxon>
        <taxon>Ditrysia</taxon>
        <taxon>Tortricoidea</taxon>
        <taxon>Tortricidae</taxon>
        <taxon>Olethreutinae</taxon>
        <taxon>Grapholitini</taxon>
        <taxon>Cydia</taxon>
    </lineage>
</organism>
<sequence>MSTPTFNDVFHQIRINLSIMGIQEDKSRIGVTFYIIYAMVFTMVTSEIVFFSVNMAPENFLELTGLAPCICVGILSLLKIAALAWKKETIFSLADALEKLSTENLKDPVKTNIVSSDINLLKTLIKYYFVLNAVLICVYNFSTPFYILYHYLTTNEEVFILPYAVIVPFSTKTWPTWTFVYVFSVVCGFICVLFFTAVDALYFTLTSYVCTIFAVLSNEIICLDQPSGDVLDQIIRKHQNVLKLAEDLEDIFTLPNFFNVLVGSIEICALGFNLLIGDWNNVPGCMLFIVSVLCQLFMMSVFGEKLIEASIKIGESAFLCDWYKMNQKTQKVLLMLITRTRKPTRLTAFKYSVICYEGFTKIISNSWSYFTILRTVYSPEDQ</sequence>
<evidence type="ECO:0000256" key="8">
    <source>
        <dbReference type="ARBA" id="ARBA00023224"/>
    </source>
</evidence>
<evidence type="ECO:0000313" key="10">
    <source>
        <dbReference type="EMBL" id="AST36400.1"/>
    </source>
</evidence>
<keyword evidence="8 9" id="KW-0807">Transducer</keyword>
<feature type="transmembrane region" description="Helical" evidence="9">
    <location>
        <begin position="65"/>
        <end position="85"/>
    </location>
</feature>
<comment type="subcellular location">
    <subcellularLocation>
        <location evidence="9">Cell membrane</location>
        <topology evidence="9">Multi-pass membrane protein</topology>
    </subcellularLocation>
    <subcellularLocation>
        <location evidence="1">Membrane</location>
        <topology evidence="1">Multi-pass membrane protein</topology>
    </subcellularLocation>
</comment>
<accession>A0A223HDD8</accession>
<keyword evidence="3 9" id="KW-0812">Transmembrane</keyword>
<evidence type="ECO:0000256" key="7">
    <source>
        <dbReference type="ARBA" id="ARBA00023170"/>
    </source>
</evidence>
<keyword evidence="7 9" id="KW-0675">Receptor</keyword>
<feature type="transmembrane region" description="Helical" evidence="9">
    <location>
        <begin position="127"/>
        <end position="149"/>
    </location>
</feature>
<feature type="transmembrane region" description="Helical" evidence="9">
    <location>
        <begin position="179"/>
        <end position="203"/>
    </location>
</feature>
<dbReference type="GO" id="GO:0005549">
    <property type="term" value="F:odorant binding"/>
    <property type="evidence" value="ECO:0007669"/>
    <property type="project" value="InterPro"/>
</dbReference>
<dbReference type="PANTHER" id="PTHR21137:SF44">
    <property type="entry name" value="ODORANT RECEPTOR 13A-RELATED"/>
    <property type="match status" value="1"/>
</dbReference>
<evidence type="ECO:0000256" key="3">
    <source>
        <dbReference type="ARBA" id="ARBA00022692"/>
    </source>
</evidence>
<keyword evidence="2 9" id="KW-0716">Sensory transduction</keyword>
<evidence type="ECO:0000256" key="9">
    <source>
        <dbReference type="RuleBase" id="RU351113"/>
    </source>
</evidence>
<dbReference type="AlphaFoldDB" id="A0A223HDD8"/>
<keyword evidence="5 9" id="KW-1133">Transmembrane helix</keyword>
<protein>
    <recommendedName>
        <fullName evidence="9">Odorant receptor</fullName>
    </recommendedName>
</protein>
<dbReference type="InterPro" id="IPR004117">
    <property type="entry name" value="7tm6_olfct_rcpt"/>
</dbReference>
<keyword evidence="4 9" id="KW-0552">Olfaction</keyword>
<feature type="transmembrane region" description="Helical" evidence="9">
    <location>
        <begin position="281"/>
        <end position="302"/>
    </location>
</feature>
<evidence type="ECO:0000256" key="6">
    <source>
        <dbReference type="ARBA" id="ARBA00023136"/>
    </source>
</evidence>
<reference evidence="10" key="1">
    <citation type="journal article" date="2017" name="Sci. Rep.">
        <title>Antennal transcriptomes of three tortricid moths reveal putative conserved chemosensory receptors for social and habitat olfactory cues.</title>
        <authorList>
            <person name="Gonzalez F."/>
            <person name="Witzgall P."/>
            <person name="Walker W.B."/>
        </authorList>
    </citation>
    <scope>NUCLEOTIDE SEQUENCE</scope>
</reference>
<name>A0A223HDD8_9NEOP</name>
<evidence type="ECO:0000256" key="2">
    <source>
        <dbReference type="ARBA" id="ARBA00022606"/>
    </source>
</evidence>
<dbReference type="GO" id="GO:0005886">
    <property type="term" value="C:plasma membrane"/>
    <property type="evidence" value="ECO:0007669"/>
    <property type="project" value="UniProtKB-SubCell"/>
</dbReference>
<feature type="transmembrane region" description="Helical" evidence="9">
    <location>
        <begin position="257"/>
        <end position="275"/>
    </location>
</feature>
<dbReference type="EMBL" id="KY283741">
    <property type="protein sequence ID" value="AST36400.1"/>
    <property type="molecule type" value="mRNA"/>
</dbReference>
<comment type="similarity">
    <text evidence="9">Belongs to the insect chemoreceptor superfamily. Heteromeric odorant receptor channel (TC 1.A.69) family.</text>
</comment>
<evidence type="ECO:0000256" key="1">
    <source>
        <dbReference type="ARBA" id="ARBA00004141"/>
    </source>
</evidence>
<dbReference type="GO" id="GO:0007165">
    <property type="term" value="P:signal transduction"/>
    <property type="evidence" value="ECO:0007669"/>
    <property type="project" value="UniProtKB-KW"/>
</dbReference>
<evidence type="ECO:0000256" key="4">
    <source>
        <dbReference type="ARBA" id="ARBA00022725"/>
    </source>
</evidence>